<name>A0A438BFB4_9NOCA</name>
<protein>
    <submittedName>
        <fullName evidence="1">Uncharacterized protein</fullName>
    </submittedName>
</protein>
<dbReference type="OrthoDB" id="4470824at2"/>
<gene>
    <name evidence="1" type="ORF">EGT67_11110</name>
</gene>
<evidence type="ECO:0000313" key="2">
    <source>
        <dbReference type="Proteomes" id="UP000286208"/>
    </source>
</evidence>
<proteinExistence type="predicted"/>
<accession>A0A438BFB4</accession>
<dbReference type="EMBL" id="RKLP01000005">
    <property type="protein sequence ID" value="RVW09552.1"/>
    <property type="molecule type" value="Genomic_DNA"/>
</dbReference>
<evidence type="ECO:0000313" key="1">
    <source>
        <dbReference type="EMBL" id="RVW09552.1"/>
    </source>
</evidence>
<comment type="caution">
    <text evidence="1">The sequence shown here is derived from an EMBL/GenBank/DDBJ whole genome shotgun (WGS) entry which is preliminary data.</text>
</comment>
<dbReference type="Proteomes" id="UP000286208">
    <property type="component" value="Unassembled WGS sequence"/>
</dbReference>
<organism evidence="1 2">
    <name type="scientific">Prescottella agglutinans</name>
    <dbReference type="NCBI Taxonomy" id="1644129"/>
    <lineage>
        <taxon>Bacteria</taxon>
        <taxon>Bacillati</taxon>
        <taxon>Actinomycetota</taxon>
        <taxon>Actinomycetes</taxon>
        <taxon>Mycobacteriales</taxon>
        <taxon>Nocardiaceae</taxon>
        <taxon>Prescottella</taxon>
    </lineage>
</organism>
<keyword evidence="2" id="KW-1185">Reference proteome</keyword>
<reference evidence="1 2" key="1">
    <citation type="submission" date="2018-11" db="EMBL/GenBank/DDBJ databases">
        <title>Rhodococcus spongicola sp. nov. and Rhodococcus xishaensis sp. nov. from marine sponges.</title>
        <authorList>
            <person name="Li L."/>
            <person name="Lin H.W."/>
        </authorList>
    </citation>
    <scope>NUCLEOTIDE SEQUENCE [LARGE SCALE GENOMIC DNA]</scope>
    <source>
        <strain evidence="1 2">CCTCC AB2014297</strain>
    </source>
</reference>
<sequence length="123" mass="12910">MLECWGLPPLSTVLPAATPSGPGTVTFGAEHAARVSAASMECLDVWVHWRNLTTGTTGTTVLRRVAVDYTRPFPPDPWCRYTPGVAVTGDGAVVATADIVAFGAPPDAYRTVVNPGFGTIQLP</sequence>
<dbReference type="AlphaFoldDB" id="A0A438BFB4"/>